<reference evidence="2" key="1">
    <citation type="submission" date="2022-08" db="EMBL/GenBank/DDBJ databases">
        <title>Genome sequencing of akame (Lates japonicus).</title>
        <authorList>
            <person name="Hashiguchi Y."/>
            <person name="Takahashi H."/>
        </authorList>
    </citation>
    <scope>NUCLEOTIDE SEQUENCE</scope>
    <source>
        <strain evidence="2">Kochi</strain>
    </source>
</reference>
<dbReference type="Proteomes" id="UP001279410">
    <property type="component" value="Unassembled WGS sequence"/>
</dbReference>
<organism evidence="2 3">
    <name type="scientific">Lates japonicus</name>
    <name type="common">Japanese lates</name>
    <dbReference type="NCBI Taxonomy" id="270547"/>
    <lineage>
        <taxon>Eukaryota</taxon>
        <taxon>Metazoa</taxon>
        <taxon>Chordata</taxon>
        <taxon>Craniata</taxon>
        <taxon>Vertebrata</taxon>
        <taxon>Euteleostomi</taxon>
        <taxon>Actinopterygii</taxon>
        <taxon>Neopterygii</taxon>
        <taxon>Teleostei</taxon>
        <taxon>Neoteleostei</taxon>
        <taxon>Acanthomorphata</taxon>
        <taxon>Carangaria</taxon>
        <taxon>Carangaria incertae sedis</taxon>
        <taxon>Centropomidae</taxon>
        <taxon>Lates</taxon>
    </lineage>
</organism>
<keyword evidence="3" id="KW-1185">Reference proteome</keyword>
<evidence type="ECO:0000313" key="3">
    <source>
        <dbReference type="Proteomes" id="UP001279410"/>
    </source>
</evidence>
<dbReference type="AlphaFoldDB" id="A0AAD3NEI0"/>
<evidence type="ECO:0000256" key="1">
    <source>
        <dbReference type="SAM" id="MobiDB-lite"/>
    </source>
</evidence>
<dbReference type="EMBL" id="BRZM01000354">
    <property type="protein sequence ID" value="GLD70160.1"/>
    <property type="molecule type" value="Genomic_DNA"/>
</dbReference>
<gene>
    <name evidence="2" type="ORF">AKAME5_002147700</name>
</gene>
<accession>A0AAD3NEI0</accession>
<feature type="region of interest" description="Disordered" evidence="1">
    <location>
        <begin position="62"/>
        <end position="92"/>
    </location>
</feature>
<name>A0AAD3NEI0_LATJO</name>
<comment type="caution">
    <text evidence="2">The sequence shown here is derived from an EMBL/GenBank/DDBJ whole genome shotgun (WGS) entry which is preliminary data.</text>
</comment>
<proteinExistence type="predicted"/>
<evidence type="ECO:0000313" key="2">
    <source>
        <dbReference type="EMBL" id="GLD70160.1"/>
    </source>
</evidence>
<protein>
    <submittedName>
        <fullName evidence="2">Triple functional domain protein</fullName>
    </submittedName>
</protein>
<feature type="region of interest" description="Disordered" evidence="1">
    <location>
        <begin position="1"/>
        <end position="47"/>
    </location>
</feature>
<sequence length="92" mass="10351">MTHCLLISESLRRFTEQRPGPSRPPPPRYSDSPLGSTPRRNPVPPVDRFQLRYPKMEVRVEATMSSGEGAEETTKDASDITPFLKTGKPLKK</sequence>